<evidence type="ECO:0000313" key="1">
    <source>
        <dbReference type="EMBL" id="JAV94165.1"/>
    </source>
</evidence>
<proteinExistence type="predicted"/>
<dbReference type="EMBL" id="GEZM01010172">
    <property type="protein sequence ID" value="JAV94165.1"/>
    <property type="molecule type" value="Transcribed_RNA"/>
</dbReference>
<organism evidence="1">
    <name type="scientific">Photinus pyralis</name>
    <name type="common">Common eastern firefly</name>
    <name type="synonym">Lampyris pyralis</name>
    <dbReference type="NCBI Taxonomy" id="7054"/>
    <lineage>
        <taxon>Eukaryota</taxon>
        <taxon>Metazoa</taxon>
        <taxon>Ecdysozoa</taxon>
        <taxon>Arthropoda</taxon>
        <taxon>Hexapoda</taxon>
        <taxon>Insecta</taxon>
        <taxon>Pterygota</taxon>
        <taxon>Neoptera</taxon>
        <taxon>Endopterygota</taxon>
        <taxon>Coleoptera</taxon>
        <taxon>Polyphaga</taxon>
        <taxon>Elateriformia</taxon>
        <taxon>Elateroidea</taxon>
        <taxon>Lampyridae</taxon>
        <taxon>Lampyrinae</taxon>
        <taxon>Photinus</taxon>
    </lineage>
</organism>
<accession>A0A1Y1NC07</accession>
<dbReference type="AlphaFoldDB" id="A0A1Y1NC07"/>
<protein>
    <submittedName>
        <fullName evidence="1">Uncharacterized protein</fullName>
    </submittedName>
</protein>
<name>A0A1Y1NC07_PHOPY</name>
<sequence length="100" mass="11472">MIDSHCSRWPRGELQKDGSVVPAVIFGRNNEAARVHPKHRHADRKLRPINGRDDLFQISRTPPPSRAGTLIREVTAFGCSNVGRRPRRRLQHEDRHLPRG</sequence>
<reference evidence="1" key="1">
    <citation type="journal article" date="2016" name="Sci. Rep.">
        <title>Molecular characterization of firefly nuptial gifts: a multi-omics approach sheds light on postcopulatory sexual selection.</title>
        <authorList>
            <person name="Al-Wathiqui N."/>
            <person name="Fallon T.R."/>
            <person name="South A."/>
            <person name="Weng J.K."/>
            <person name="Lewis S.M."/>
        </authorList>
    </citation>
    <scope>NUCLEOTIDE SEQUENCE</scope>
</reference>